<evidence type="ECO:0000313" key="1">
    <source>
        <dbReference type="EMBL" id="MBW0479163.1"/>
    </source>
</evidence>
<keyword evidence="2" id="KW-1185">Reference proteome</keyword>
<protein>
    <submittedName>
        <fullName evidence="1">Uncharacterized protein</fullName>
    </submittedName>
</protein>
<name>A0A9Q3C8M5_9BASI</name>
<gene>
    <name evidence="1" type="ORF">O181_018878</name>
</gene>
<dbReference type="Proteomes" id="UP000765509">
    <property type="component" value="Unassembled WGS sequence"/>
</dbReference>
<evidence type="ECO:0000313" key="2">
    <source>
        <dbReference type="Proteomes" id="UP000765509"/>
    </source>
</evidence>
<proteinExistence type="predicted"/>
<comment type="caution">
    <text evidence="1">The sequence shown here is derived from an EMBL/GenBank/DDBJ whole genome shotgun (WGS) entry which is preliminary data.</text>
</comment>
<accession>A0A9Q3C8M5</accession>
<sequence length="121" mass="13256">MLTCPHCPLDVIPTLPPHLRPHHFLCSSSALKIYLLCCPQPSLCLILSAVYHPYALAVSSRHASNSAPTPPTILMLLKRSQDKTTMPPSPLLMLLLMPPSTPLMPNPLSATYHPYAQVLDP</sequence>
<organism evidence="1 2">
    <name type="scientific">Austropuccinia psidii MF-1</name>
    <dbReference type="NCBI Taxonomy" id="1389203"/>
    <lineage>
        <taxon>Eukaryota</taxon>
        <taxon>Fungi</taxon>
        <taxon>Dikarya</taxon>
        <taxon>Basidiomycota</taxon>
        <taxon>Pucciniomycotina</taxon>
        <taxon>Pucciniomycetes</taxon>
        <taxon>Pucciniales</taxon>
        <taxon>Sphaerophragmiaceae</taxon>
        <taxon>Austropuccinia</taxon>
    </lineage>
</organism>
<dbReference type="EMBL" id="AVOT02005483">
    <property type="protein sequence ID" value="MBW0479163.1"/>
    <property type="molecule type" value="Genomic_DNA"/>
</dbReference>
<reference evidence="1" key="1">
    <citation type="submission" date="2021-03" db="EMBL/GenBank/DDBJ databases">
        <title>Draft genome sequence of rust myrtle Austropuccinia psidii MF-1, a brazilian biotype.</title>
        <authorList>
            <person name="Quecine M.C."/>
            <person name="Pachon D.M.R."/>
            <person name="Bonatelli M.L."/>
            <person name="Correr F.H."/>
            <person name="Franceschini L.M."/>
            <person name="Leite T.F."/>
            <person name="Margarido G.R.A."/>
            <person name="Almeida C.A."/>
            <person name="Ferrarezi J.A."/>
            <person name="Labate C.A."/>
        </authorList>
    </citation>
    <scope>NUCLEOTIDE SEQUENCE</scope>
    <source>
        <strain evidence="1">MF-1</strain>
    </source>
</reference>
<dbReference type="AlphaFoldDB" id="A0A9Q3C8M5"/>